<gene>
    <name evidence="7" type="ORF">IAD06_07045</name>
</gene>
<feature type="transmembrane region" description="Helical" evidence="6">
    <location>
        <begin position="173"/>
        <end position="194"/>
    </location>
</feature>
<keyword evidence="4 6" id="KW-1133">Transmembrane helix</keyword>
<organism evidence="7 8">
    <name type="scientific">Candidatus Caccoplasma intestinavium</name>
    <dbReference type="NCBI Taxonomy" id="2840716"/>
    <lineage>
        <taxon>Bacteria</taxon>
        <taxon>Pseudomonadati</taxon>
        <taxon>Bacteroidota</taxon>
        <taxon>Bacteroidia</taxon>
        <taxon>Bacteroidales</taxon>
        <taxon>Bacteroidaceae</taxon>
        <taxon>Bacteroidaceae incertae sedis</taxon>
        <taxon>Candidatus Caccoplasma</taxon>
    </lineage>
</organism>
<keyword evidence="5 6" id="KW-0472">Membrane</keyword>
<dbReference type="Proteomes" id="UP000886722">
    <property type="component" value="Unassembled WGS sequence"/>
</dbReference>
<evidence type="ECO:0000256" key="6">
    <source>
        <dbReference type="SAM" id="Phobius"/>
    </source>
</evidence>
<reference evidence="7" key="1">
    <citation type="submission" date="2020-10" db="EMBL/GenBank/DDBJ databases">
        <authorList>
            <person name="Gilroy R."/>
        </authorList>
    </citation>
    <scope>NUCLEOTIDE SEQUENCE</scope>
    <source>
        <strain evidence="7">21143</strain>
    </source>
</reference>
<dbReference type="InterPro" id="IPR004752">
    <property type="entry name" value="AmpG_permease/AT-1"/>
</dbReference>
<feature type="transmembrane region" description="Helical" evidence="6">
    <location>
        <begin position="302"/>
        <end position="322"/>
    </location>
</feature>
<feature type="transmembrane region" description="Helical" evidence="6">
    <location>
        <begin position="224"/>
        <end position="243"/>
    </location>
</feature>
<feature type="transmembrane region" description="Helical" evidence="6">
    <location>
        <begin position="145"/>
        <end position="167"/>
    </location>
</feature>
<feature type="transmembrane region" description="Helical" evidence="6">
    <location>
        <begin position="76"/>
        <end position="102"/>
    </location>
</feature>
<dbReference type="Gene3D" id="1.20.1250.20">
    <property type="entry name" value="MFS general substrate transporter like domains"/>
    <property type="match status" value="2"/>
</dbReference>
<dbReference type="InterPro" id="IPR036259">
    <property type="entry name" value="MFS_trans_sf"/>
</dbReference>
<comment type="subcellular location">
    <subcellularLocation>
        <location evidence="1">Membrane</location>
        <topology evidence="1">Multi-pass membrane protein</topology>
    </subcellularLocation>
</comment>
<dbReference type="GO" id="GO:0016020">
    <property type="term" value="C:membrane"/>
    <property type="evidence" value="ECO:0007669"/>
    <property type="project" value="UniProtKB-SubCell"/>
</dbReference>
<protein>
    <submittedName>
        <fullName evidence="7">MFS transporter</fullName>
    </submittedName>
</protein>
<feature type="transmembrane region" description="Helical" evidence="6">
    <location>
        <begin position="364"/>
        <end position="387"/>
    </location>
</feature>
<dbReference type="PANTHER" id="PTHR12778:SF10">
    <property type="entry name" value="MAJOR FACILITATOR SUPERFAMILY DOMAIN-CONTAINING PROTEIN 3"/>
    <property type="match status" value="1"/>
</dbReference>
<name>A0A9D1KCU3_9BACT</name>
<feature type="transmembrane region" description="Helical" evidence="6">
    <location>
        <begin position="273"/>
        <end position="295"/>
    </location>
</feature>
<dbReference type="EMBL" id="DVKT01000052">
    <property type="protein sequence ID" value="HIT39778.1"/>
    <property type="molecule type" value="Genomic_DNA"/>
</dbReference>
<accession>A0A9D1KCU3</accession>
<dbReference type="AlphaFoldDB" id="A0A9D1KCU3"/>
<evidence type="ECO:0000313" key="8">
    <source>
        <dbReference type="Proteomes" id="UP000886722"/>
    </source>
</evidence>
<dbReference type="InterPro" id="IPR011701">
    <property type="entry name" value="MFS"/>
</dbReference>
<feature type="transmembrane region" description="Helical" evidence="6">
    <location>
        <begin position="12"/>
        <end position="35"/>
    </location>
</feature>
<evidence type="ECO:0000313" key="7">
    <source>
        <dbReference type="EMBL" id="HIT39778.1"/>
    </source>
</evidence>
<evidence type="ECO:0000256" key="2">
    <source>
        <dbReference type="ARBA" id="ARBA00022448"/>
    </source>
</evidence>
<sequence length="429" mass="47761">MRNITGSSRSAWSWIPTLYLAEGVPYVAVMTIAVIMYDRMGISHTDIAFYTAWLYLPWVIKPLWSPFVDILRTRRWWIVVMQFLLGAAMAGVAFTLPAPFFFRATLAFFWLMAFSSATHDIAADGFYMLALSTHEQSFFVGIRSTFYRIAMIAGQGLLVMVAGQLEIYTRVEVAWSLTFGAMALLFVVFAVYHLRVLPHPQSDKVGTVAVAVIWREFVETFVSFFRKPGIGIALLFLLTYRLAEAQLVKLASLFLLDEGTDGGLALTTAQVGFVYGTVGVIALTVGGIVGGWAVSRYGLRRCLWPMALALTLPNLVYLYLSLVQPSCMIVVNVCVAVEQLGYGFGFTAYMLYMIAFSEGKHATAHYALCTAFMALGMMLPGMVAGWIADHMGYVLFFIWIMICTVPVFIVLPFLKIPGNFGLKERHIGR</sequence>
<evidence type="ECO:0000256" key="3">
    <source>
        <dbReference type="ARBA" id="ARBA00022692"/>
    </source>
</evidence>
<feature type="transmembrane region" description="Helical" evidence="6">
    <location>
        <begin position="393"/>
        <end position="414"/>
    </location>
</feature>
<feature type="transmembrane region" description="Helical" evidence="6">
    <location>
        <begin position="328"/>
        <end position="352"/>
    </location>
</feature>
<keyword evidence="2" id="KW-0813">Transport</keyword>
<dbReference type="PANTHER" id="PTHR12778">
    <property type="entry name" value="SOLUTE CARRIER FAMILY 33 ACETYL-COA TRANSPORTER -RELATED"/>
    <property type="match status" value="1"/>
</dbReference>
<evidence type="ECO:0000256" key="1">
    <source>
        <dbReference type="ARBA" id="ARBA00004141"/>
    </source>
</evidence>
<comment type="caution">
    <text evidence="7">The sequence shown here is derived from an EMBL/GenBank/DDBJ whole genome shotgun (WGS) entry which is preliminary data.</text>
</comment>
<dbReference type="GO" id="GO:0022857">
    <property type="term" value="F:transmembrane transporter activity"/>
    <property type="evidence" value="ECO:0007669"/>
    <property type="project" value="InterPro"/>
</dbReference>
<feature type="transmembrane region" description="Helical" evidence="6">
    <location>
        <begin position="47"/>
        <end position="64"/>
    </location>
</feature>
<evidence type="ECO:0000256" key="5">
    <source>
        <dbReference type="ARBA" id="ARBA00023136"/>
    </source>
</evidence>
<evidence type="ECO:0000256" key="4">
    <source>
        <dbReference type="ARBA" id="ARBA00022989"/>
    </source>
</evidence>
<dbReference type="SUPFAM" id="SSF103473">
    <property type="entry name" value="MFS general substrate transporter"/>
    <property type="match status" value="1"/>
</dbReference>
<dbReference type="Pfam" id="PF07690">
    <property type="entry name" value="MFS_1"/>
    <property type="match status" value="1"/>
</dbReference>
<keyword evidence="3 6" id="KW-0812">Transmembrane</keyword>
<proteinExistence type="predicted"/>
<reference evidence="7" key="2">
    <citation type="journal article" date="2021" name="PeerJ">
        <title>Extensive microbial diversity within the chicken gut microbiome revealed by metagenomics and culture.</title>
        <authorList>
            <person name="Gilroy R."/>
            <person name="Ravi A."/>
            <person name="Getino M."/>
            <person name="Pursley I."/>
            <person name="Horton D.L."/>
            <person name="Alikhan N.F."/>
            <person name="Baker D."/>
            <person name="Gharbi K."/>
            <person name="Hall N."/>
            <person name="Watson M."/>
            <person name="Adriaenssens E.M."/>
            <person name="Foster-Nyarko E."/>
            <person name="Jarju S."/>
            <person name="Secka A."/>
            <person name="Antonio M."/>
            <person name="Oren A."/>
            <person name="Chaudhuri R.R."/>
            <person name="La Ragione R."/>
            <person name="Hildebrand F."/>
            <person name="Pallen M.J."/>
        </authorList>
    </citation>
    <scope>NUCLEOTIDE SEQUENCE</scope>
    <source>
        <strain evidence="7">21143</strain>
    </source>
</reference>